<keyword evidence="3 5" id="KW-1133">Transmembrane helix</keyword>
<dbReference type="PANTHER" id="PTHR38452:SF1">
    <property type="entry name" value="UPF0756 MEMBRANE PROTEIN YEAL"/>
    <property type="match status" value="1"/>
</dbReference>
<dbReference type="EMBL" id="VDGV01000009">
    <property type="protein sequence ID" value="TNG93334.1"/>
    <property type="molecule type" value="Genomic_DNA"/>
</dbReference>
<name>A0ABY2XYL9_9PAST</name>
<dbReference type="RefSeq" id="WP_132965072.1">
    <property type="nucleotide sequence ID" value="NZ_LEKL01000019.1"/>
</dbReference>
<evidence type="ECO:0000256" key="4">
    <source>
        <dbReference type="ARBA" id="ARBA00023136"/>
    </source>
</evidence>
<feature type="transmembrane region" description="Helical" evidence="5">
    <location>
        <begin position="53"/>
        <end position="71"/>
    </location>
</feature>
<proteinExistence type="inferred from homology"/>
<protein>
    <recommendedName>
        <fullName evidence="5">UPF0756 membrane protein FHQ21_01770</fullName>
    </recommendedName>
</protein>
<keyword evidence="2 5" id="KW-0812">Transmembrane</keyword>
<comment type="caution">
    <text evidence="5">Lacks conserved residue(s) required for the propagation of feature annotation.</text>
</comment>
<reference evidence="6 7" key="1">
    <citation type="submission" date="2019-05" db="EMBL/GenBank/DDBJ databases">
        <title>Pasteurellaceae isolates from reptiles.</title>
        <authorList>
            <person name="Bojesen A.M."/>
            <person name="Lund E."/>
        </authorList>
    </citation>
    <scope>NUCLEOTIDE SEQUENCE [LARGE SCALE GENOMIC DNA]</scope>
    <source>
        <strain evidence="6 7">ELNT2x</strain>
    </source>
</reference>
<keyword evidence="1 5" id="KW-1003">Cell membrane</keyword>
<dbReference type="InterPro" id="IPR007382">
    <property type="entry name" value="UPF0756_TM"/>
</dbReference>
<evidence type="ECO:0000256" key="2">
    <source>
        <dbReference type="ARBA" id="ARBA00022692"/>
    </source>
</evidence>
<sequence length="153" mass="16372">MSFFQFNAAAAMLIFLIILGYFSHNNSIIISAAVLLLMQQTPLERHIPWLEKYGLHIGITVLTIGVLSPLVSGKIKLDGIGSLLFNWKMILAIVVGIFVAWLGGRGVTLMSAHPSIITGLLIGTIAGVAFFKGVPVGPLIAAGMLSLILSRFN</sequence>
<keyword evidence="7" id="KW-1185">Reference proteome</keyword>
<feature type="transmembrane region" description="Helical" evidence="5">
    <location>
        <begin position="83"/>
        <end position="104"/>
    </location>
</feature>
<evidence type="ECO:0000313" key="7">
    <source>
        <dbReference type="Proteomes" id="UP000305526"/>
    </source>
</evidence>
<dbReference type="HAMAP" id="MF_01874">
    <property type="entry name" value="UPF0756"/>
    <property type="match status" value="1"/>
</dbReference>
<evidence type="ECO:0000256" key="1">
    <source>
        <dbReference type="ARBA" id="ARBA00022475"/>
    </source>
</evidence>
<keyword evidence="4 5" id="KW-0472">Membrane</keyword>
<comment type="subcellular location">
    <subcellularLocation>
        <location evidence="5">Cell membrane</location>
        <topology evidence="5">Multi-pass membrane protein</topology>
    </subcellularLocation>
</comment>
<evidence type="ECO:0000256" key="3">
    <source>
        <dbReference type="ARBA" id="ARBA00022989"/>
    </source>
</evidence>
<dbReference type="Pfam" id="PF04284">
    <property type="entry name" value="DUF441"/>
    <property type="match status" value="1"/>
</dbReference>
<comment type="caution">
    <text evidence="6">The sequence shown here is derived from an EMBL/GenBank/DDBJ whole genome shotgun (WGS) entry which is preliminary data.</text>
</comment>
<dbReference type="Proteomes" id="UP000305526">
    <property type="component" value="Unassembled WGS sequence"/>
</dbReference>
<accession>A0ABY2XYL9</accession>
<evidence type="ECO:0000256" key="5">
    <source>
        <dbReference type="HAMAP-Rule" id="MF_01874"/>
    </source>
</evidence>
<organism evidence="6 7">
    <name type="scientific">Testudinibacter aquarius</name>
    <dbReference type="NCBI Taxonomy" id="1524974"/>
    <lineage>
        <taxon>Bacteria</taxon>
        <taxon>Pseudomonadati</taxon>
        <taxon>Pseudomonadota</taxon>
        <taxon>Gammaproteobacteria</taxon>
        <taxon>Pasteurellales</taxon>
        <taxon>Pasteurellaceae</taxon>
        <taxon>Testudinibacter</taxon>
    </lineage>
</organism>
<comment type="similarity">
    <text evidence="5">Belongs to the UPF0756 family.</text>
</comment>
<dbReference type="PANTHER" id="PTHR38452">
    <property type="entry name" value="UPF0756 MEMBRANE PROTEIN YEAL"/>
    <property type="match status" value="1"/>
</dbReference>
<gene>
    <name evidence="6" type="ORF">FHQ21_01770</name>
</gene>
<feature type="transmembrane region" description="Helical" evidence="5">
    <location>
        <begin position="116"/>
        <end position="149"/>
    </location>
</feature>
<evidence type="ECO:0000313" key="6">
    <source>
        <dbReference type="EMBL" id="TNG93334.1"/>
    </source>
</evidence>